<evidence type="ECO:0000313" key="2">
    <source>
        <dbReference type="Proteomes" id="UP001597463"/>
    </source>
</evidence>
<proteinExistence type="predicted"/>
<organism evidence="1 2">
    <name type="scientific">Comamonas terrae</name>
    <dbReference type="NCBI Taxonomy" id="673548"/>
    <lineage>
        <taxon>Bacteria</taxon>
        <taxon>Pseudomonadati</taxon>
        <taxon>Pseudomonadota</taxon>
        <taxon>Betaproteobacteria</taxon>
        <taxon>Burkholderiales</taxon>
        <taxon>Comamonadaceae</taxon>
        <taxon>Comamonas</taxon>
    </lineage>
</organism>
<evidence type="ECO:0000313" key="1">
    <source>
        <dbReference type="EMBL" id="MFD2753222.1"/>
    </source>
</evidence>
<keyword evidence="2" id="KW-1185">Reference proteome</keyword>
<sequence>MTAALAIDAGQPCVELDLGALQLQLRIHHGRGRSTEQHGLPIGLETLAHAFGDRMPDALALENGIAEVEDAIMPAAQWLPAQVQTLCTADPLLRQLVLSATGAPVHPGPQRAAREAIEHLFAVLAGQAEQGLHAGQAQPQDVQAAAALLILRECLHHWGMLQVQLLD</sequence>
<accession>A0ABW5UHV5</accession>
<protein>
    <submittedName>
        <fullName evidence="1">Uncharacterized protein</fullName>
    </submittedName>
</protein>
<reference evidence="2" key="1">
    <citation type="journal article" date="2019" name="Int. J. Syst. Evol. Microbiol.">
        <title>The Global Catalogue of Microorganisms (GCM) 10K type strain sequencing project: providing services to taxonomists for standard genome sequencing and annotation.</title>
        <authorList>
            <consortium name="The Broad Institute Genomics Platform"/>
            <consortium name="The Broad Institute Genome Sequencing Center for Infectious Disease"/>
            <person name="Wu L."/>
            <person name="Ma J."/>
        </authorList>
    </citation>
    <scope>NUCLEOTIDE SEQUENCE [LARGE SCALE GENOMIC DNA]</scope>
    <source>
        <strain evidence="2">TISTR 1906</strain>
    </source>
</reference>
<gene>
    <name evidence="1" type="ORF">ACFSW6_03915</name>
</gene>
<comment type="caution">
    <text evidence="1">The sequence shown here is derived from an EMBL/GenBank/DDBJ whole genome shotgun (WGS) entry which is preliminary data.</text>
</comment>
<name>A0ABW5UHV5_9BURK</name>
<dbReference type="EMBL" id="JBHUMV010000002">
    <property type="protein sequence ID" value="MFD2753222.1"/>
    <property type="molecule type" value="Genomic_DNA"/>
</dbReference>
<dbReference type="Proteomes" id="UP001597463">
    <property type="component" value="Unassembled WGS sequence"/>
</dbReference>
<dbReference type="RefSeq" id="WP_245633398.1">
    <property type="nucleotide sequence ID" value="NZ_BCNT01000011.1"/>
</dbReference>